<accession>A0A845GSX4</accession>
<evidence type="ECO:0008006" key="3">
    <source>
        <dbReference type="Google" id="ProtNLM"/>
    </source>
</evidence>
<evidence type="ECO:0000313" key="2">
    <source>
        <dbReference type="Proteomes" id="UP000447355"/>
    </source>
</evidence>
<sequence>MERAATLRGHSITHPPKYSLPDCIVRATAEAEGRLIITRNPADFGGEGPRVRVPYDIIAGVAVNIKAPPA</sequence>
<dbReference type="EMBL" id="WWCX01000030">
    <property type="protein sequence ID" value="MYM95669.1"/>
    <property type="molecule type" value="Genomic_DNA"/>
</dbReference>
<organism evidence="1 2">
    <name type="scientific">Duganella vulcania</name>
    <dbReference type="NCBI Taxonomy" id="2692166"/>
    <lineage>
        <taxon>Bacteria</taxon>
        <taxon>Pseudomonadati</taxon>
        <taxon>Pseudomonadota</taxon>
        <taxon>Betaproteobacteria</taxon>
        <taxon>Burkholderiales</taxon>
        <taxon>Oxalobacteraceae</taxon>
        <taxon>Telluria group</taxon>
        <taxon>Duganella</taxon>
    </lineage>
</organism>
<evidence type="ECO:0000313" key="1">
    <source>
        <dbReference type="EMBL" id="MYM95669.1"/>
    </source>
</evidence>
<protein>
    <recommendedName>
        <fullName evidence="3">PIN domain-containing protein</fullName>
    </recommendedName>
</protein>
<dbReference type="RefSeq" id="WP_161084770.1">
    <property type="nucleotide sequence ID" value="NZ_WWCX01000030.1"/>
</dbReference>
<name>A0A845GSX4_9BURK</name>
<gene>
    <name evidence="1" type="ORF">GTP90_17560</name>
</gene>
<reference evidence="1" key="1">
    <citation type="submission" date="2019-12" db="EMBL/GenBank/DDBJ databases">
        <title>Novel species isolated from a subtropical stream in China.</title>
        <authorList>
            <person name="Lu H."/>
        </authorList>
    </citation>
    <scope>NUCLEOTIDE SEQUENCE [LARGE SCALE GENOMIC DNA]</scope>
    <source>
        <strain evidence="1">FT81W</strain>
    </source>
</reference>
<comment type="caution">
    <text evidence="1">The sequence shown here is derived from an EMBL/GenBank/DDBJ whole genome shotgun (WGS) entry which is preliminary data.</text>
</comment>
<dbReference type="Proteomes" id="UP000447355">
    <property type="component" value="Unassembled WGS sequence"/>
</dbReference>
<dbReference type="AlphaFoldDB" id="A0A845GSX4"/>
<proteinExistence type="predicted"/>
<dbReference type="SUPFAM" id="SSF88723">
    <property type="entry name" value="PIN domain-like"/>
    <property type="match status" value="1"/>
</dbReference>
<dbReference type="InterPro" id="IPR029060">
    <property type="entry name" value="PIN-like_dom_sf"/>
</dbReference>